<organism evidence="1 2">
    <name type="scientific">Glomus cerebriforme</name>
    <dbReference type="NCBI Taxonomy" id="658196"/>
    <lineage>
        <taxon>Eukaryota</taxon>
        <taxon>Fungi</taxon>
        <taxon>Fungi incertae sedis</taxon>
        <taxon>Mucoromycota</taxon>
        <taxon>Glomeromycotina</taxon>
        <taxon>Glomeromycetes</taxon>
        <taxon>Glomerales</taxon>
        <taxon>Glomeraceae</taxon>
        <taxon>Glomus</taxon>
    </lineage>
</organism>
<keyword evidence="2" id="KW-1185">Reference proteome</keyword>
<gene>
    <name evidence="1" type="ORF">C1645_814081</name>
</gene>
<evidence type="ECO:0000313" key="1">
    <source>
        <dbReference type="EMBL" id="RIA97382.1"/>
    </source>
</evidence>
<dbReference type="OrthoDB" id="2429015at2759"/>
<comment type="caution">
    <text evidence="1">The sequence shown here is derived from an EMBL/GenBank/DDBJ whole genome shotgun (WGS) entry which is preliminary data.</text>
</comment>
<dbReference type="EMBL" id="QKYT01000030">
    <property type="protein sequence ID" value="RIA97382.1"/>
    <property type="molecule type" value="Genomic_DNA"/>
</dbReference>
<evidence type="ECO:0000313" key="2">
    <source>
        <dbReference type="Proteomes" id="UP000265703"/>
    </source>
</evidence>
<name>A0A397THJ0_9GLOM</name>
<dbReference type="Proteomes" id="UP000265703">
    <property type="component" value="Unassembled WGS sequence"/>
</dbReference>
<sequence length="79" mass="9320">MKQFLNKIEVTLFETLHIFLDAYSLLHENSLKKHDMENKAIYTLAYKKSIMKQEGNTDHSNGIAYITTKKQYEFCITED</sequence>
<reference evidence="1 2" key="1">
    <citation type="submission" date="2018-06" db="EMBL/GenBank/DDBJ databases">
        <title>Comparative genomics reveals the genomic features of Rhizophagus irregularis, R. cerebriforme, R. diaphanum and Gigaspora rosea, and their symbiotic lifestyle signature.</title>
        <authorList>
            <person name="Morin E."/>
            <person name="San Clemente H."/>
            <person name="Chen E.C.H."/>
            <person name="De La Providencia I."/>
            <person name="Hainaut M."/>
            <person name="Kuo A."/>
            <person name="Kohler A."/>
            <person name="Murat C."/>
            <person name="Tang N."/>
            <person name="Roy S."/>
            <person name="Loubradou J."/>
            <person name="Henrissat B."/>
            <person name="Grigoriev I.V."/>
            <person name="Corradi N."/>
            <person name="Roux C."/>
            <person name="Martin F.M."/>
        </authorList>
    </citation>
    <scope>NUCLEOTIDE SEQUENCE [LARGE SCALE GENOMIC DNA]</scope>
    <source>
        <strain evidence="1 2">DAOM 227022</strain>
    </source>
</reference>
<proteinExistence type="predicted"/>
<accession>A0A397THJ0</accession>
<dbReference type="AlphaFoldDB" id="A0A397THJ0"/>
<protein>
    <submittedName>
        <fullName evidence="1">Uncharacterized protein</fullName>
    </submittedName>
</protein>